<accession>A0ABZ3BSB9</accession>
<evidence type="ECO:0000313" key="2">
    <source>
        <dbReference type="Proteomes" id="UP001484179"/>
    </source>
</evidence>
<protein>
    <submittedName>
        <fullName evidence="1">Uncharacterized protein</fullName>
    </submittedName>
</protein>
<dbReference type="RefSeq" id="WP_342310984.1">
    <property type="nucleotide sequence ID" value="NZ_CP150850.1"/>
</dbReference>
<sequence>MPALPPAAERAFHIAELAANSRSIPFSPLENLFCIAKIAAYLIEKQEKFMSYVLYKTSPKAHRAALLFSHAVRFDIRSATLDHLLKRALLSGD</sequence>
<gene>
    <name evidence="1" type="ORF">WN985_17840</name>
</gene>
<evidence type="ECO:0000313" key="1">
    <source>
        <dbReference type="EMBL" id="WZW57320.1"/>
    </source>
</evidence>
<reference evidence="1 2" key="1">
    <citation type="submission" date="2024-04" db="EMBL/GenBank/DDBJ databases">
        <title>Biological Control Activity of Plant Growth Promoting Rhizobacteria Burkholderia pyrrocinia BX1 against Tobacco black shank Introduction Tobacco black shank (TBS) caused by the oomycete Phytophthora. nicotianae (P. nicotianae) has become a destructive soil.</title>
        <authorList>
            <person name="Liu X."/>
            <person name="Shu C."/>
        </authorList>
    </citation>
    <scope>NUCLEOTIDE SEQUENCE [LARGE SCALE GENOMIC DNA]</scope>
    <source>
        <strain evidence="1 2">BX1</strain>
    </source>
</reference>
<proteinExistence type="predicted"/>
<name>A0ABZ3BSB9_BURPY</name>
<organism evidence="1 2">
    <name type="scientific">Burkholderia pyrrocinia</name>
    <name type="common">Pseudomonas pyrrocinia</name>
    <dbReference type="NCBI Taxonomy" id="60550"/>
    <lineage>
        <taxon>Bacteria</taxon>
        <taxon>Pseudomonadati</taxon>
        <taxon>Pseudomonadota</taxon>
        <taxon>Betaproteobacteria</taxon>
        <taxon>Burkholderiales</taxon>
        <taxon>Burkholderiaceae</taxon>
        <taxon>Burkholderia</taxon>
        <taxon>Burkholderia cepacia complex</taxon>
    </lineage>
</organism>
<dbReference type="EMBL" id="CP150850">
    <property type="protein sequence ID" value="WZW57320.1"/>
    <property type="molecule type" value="Genomic_DNA"/>
</dbReference>
<keyword evidence="2" id="KW-1185">Reference proteome</keyword>
<dbReference type="Proteomes" id="UP001484179">
    <property type="component" value="Chromosome 2"/>
</dbReference>